<keyword evidence="6" id="KW-1185">Reference proteome</keyword>
<comment type="caution">
    <text evidence="5">The sequence shown here is derived from an EMBL/GenBank/DDBJ whole genome shotgun (WGS) entry which is preliminary data.</text>
</comment>
<gene>
    <name evidence="5" type="ORF">CYMTET_49826</name>
</gene>
<dbReference type="Proteomes" id="UP001190700">
    <property type="component" value="Unassembled WGS sequence"/>
</dbReference>
<dbReference type="Pfam" id="PF06977">
    <property type="entry name" value="SdiA-regulated"/>
    <property type="match status" value="1"/>
</dbReference>
<protein>
    <submittedName>
        <fullName evidence="5">Uncharacterized protein</fullName>
    </submittedName>
</protein>
<dbReference type="Gene3D" id="2.130.10.10">
    <property type="entry name" value="YVTN repeat-like/Quinoprotein amine dehydrogenase"/>
    <property type="match status" value="1"/>
</dbReference>
<accession>A0AAE0ETS1</accession>
<proteinExistence type="predicted"/>
<reference evidence="5 6" key="1">
    <citation type="journal article" date="2015" name="Genome Biol. Evol.">
        <title>Comparative Genomics of a Bacterivorous Green Alga Reveals Evolutionary Causalities and Consequences of Phago-Mixotrophic Mode of Nutrition.</title>
        <authorList>
            <person name="Burns J.A."/>
            <person name="Paasch A."/>
            <person name="Narechania A."/>
            <person name="Kim E."/>
        </authorList>
    </citation>
    <scope>NUCLEOTIDE SEQUENCE [LARGE SCALE GENOMIC DNA]</scope>
    <source>
        <strain evidence="5 6">PLY_AMNH</strain>
    </source>
</reference>
<dbReference type="GO" id="GO:0005886">
    <property type="term" value="C:plasma membrane"/>
    <property type="evidence" value="ECO:0007669"/>
    <property type="project" value="UniProtKB-SubCell"/>
</dbReference>
<evidence type="ECO:0000256" key="2">
    <source>
        <dbReference type="ARBA" id="ARBA00022475"/>
    </source>
</evidence>
<evidence type="ECO:0000313" key="6">
    <source>
        <dbReference type="Proteomes" id="UP001190700"/>
    </source>
</evidence>
<dbReference type="AlphaFoldDB" id="A0AAE0ETS1"/>
<feature type="chain" id="PRO_5042006247" evidence="4">
    <location>
        <begin position="22"/>
        <end position="259"/>
    </location>
</feature>
<name>A0AAE0ETS1_9CHLO</name>
<dbReference type="EMBL" id="LGRX02033675">
    <property type="protein sequence ID" value="KAK3240336.1"/>
    <property type="molecule type" value="Genomic_DNA"/>
</dbReference>
<evidence type="ECO:0000313" key="5">
    <source>
        <dbReference type="EMBL" id="KAK3240336.1"/>
    </source>
</evidence>
<evidence type="ECO:0000256" key="4">
    <source>
        <dbReference type="SAM" id="SignalP"/>
    </source>
</evidence>
<dbReference type="SUPFAM" id="SSF50956">
    <property type="entry name" value="Thermostable phytase (3-phytase)"/>
    <property type="match status" value="1"/>
</dbReference>
<keyword evidence="4" id="KW-0732">Signal</keyword>
<evidence type="ECO:0000256" key="1">
    <source>
        <dbReference type="ARBA" id="ARBA00004236"/>
    </source>
</evidence>
<feature type="signal peptide" evidence="4">
    <location>
        <begin position="1"/>
        <end position="21"/>
    </location>
</feature>
<dbReference type="InterPro" id="IPR009722">
    <property type="entry name" value="YjiK/CarP"/>
</dbReference>
<keyword evidence="2" id="KW-1003">Cell membrane</keyword>
<organism evidence="5 6">
    <name type="scientific">Cymbomonas tetramitiformis</name>
    <dbReference type="NCBI Taxonomy" id="36881"/>
    <lineage>
        <taxon>Eukaryota</taxon>
        <taxon>Viridiplantae</taxon>
        <taxon>Chlorophyta</taxon>
        <taxon>Pyramimonadophyceae</taxon>
        <taxon>Pyramimonadales</taxon>
        <taxon>Pyramimonadaceae</taxon>
        <taxon>Cymbomonas</taxon>
    </lineage>
</organism>
<keyword evidence="3" id="KW-0472">Membrane</keyword>
<sequence>MSRVAHLAICLCLWYTIRVDAALWDLQAYSQCSLVTLEGIGISGATYDPESNTLWVIRDNGKDLEEISAADGRRLASVQLEGFEDTEALTWMGNGKVAVAEESGRISTVDTTLASTAGTVFDRIEDMTLTDNNGIEGLAYDAENELLYVVQEKDPMRILRGDGTGVWTEVIDPELLLVDDLSGAYFAASTGNLFLLSDVSSRFSTHMHIHMHIPLAPLDLEEKFRCVSAGFKSGSACRGAARRGADRTEPHKHSLACFL</sequence>
<evidence type="ECO:0000256" key="3">
    <source>
        <dbReference type="ARBA" id="ARBA00023136"/>
    </source>
</evidence>
<dbReference type="InterPro" id="IPR015943">
    <property type="entry name" value="WD40/YVTN_repeat-like_dom_sf"/>
</dbReference>
<comment type="subcellular location">
    <subcellularLocation>
        <location evidence="1">Cell membrane</location>
    </subcellularLocation>
</comment>